<dbReference type="EMBL" id="FNBZ01000001">
    <property type="protein sequence ID" value="SDF27022.1"/>
    <property type="molecule type" value="Genomic_DNA"/>
</dbReference>
<evidence type="ECO:0000256" key="1">
    <source>
        <dbReference type="ARBA" id="ARBA00004496"/>
    </source>
</evidence>
<dbReference type="InterPro" id="IPR011708">
    <property type="entry name" value="DNA_pol3_alpha_NTPase_dom"/>
</dbReference>
<dbReference type="Pfam" id="PF07733">
    <property type="entry name" value="DNA_pol3_alpha"/>
    <property type="match status" value="1"/>
</dbReference>
<sequence length="1138" mass="127588">MNQIANSFAEPVAASHFSFLRGASPGPHMVLTALLLGYSGIGIADRNTVAGVVRAWAALKQLREDGLPAPDKIREGGSPGEYYWVENAEFAALPFTPAQMKAKAERFKLATGTRLVFADGTPDIVVYPANRDGWGRLCRLLSHGNLKDGVKKGECRLVLDDLLNDARDLLLILMPGRSLDGLPALLARLDDAAPGAVWLAASMHRRGDDRRRLARLKAIAAATRTPLIASNDALYGSIAQRDLQDVLTCIREGVTIERAGRLLESNAERHLKRPQEMARLFRDAPEAITETQHLFSRIEFDLGQLKYEYPDEPIPPGWKDQDWLVELVRRCCLIRYPDGVPEKVEKLLAKELDLIGKLDYARYFLTIRQIVEFAESKGILCQGRGSAANSAVCYVLGITAVDPAENDVLFERFISTERKEPPDIDVDFEHERREEVIQWIYWKYGRHRAGIAATVIHYRPRSAIREAGKVLGLTEDVTARIADTNWGSWGSEIGDARVRQAGLDPTNPTIRRAVDFATRLLGYPRHLSQHVGGFVLSRGRLDETVPIGNAAMEDRTFIEWDRDDIDELGLMKVDVLALGMLTCIRKAFDLIKENGGEDYALADVKGGDEVTYDMLCEGKSLGVFQVESRAQMNMLPRLRPREFYDLVIQVAIVRPGPIQGNMVHPYLKRRAGIEEVTYPSPSPEHGKADELVAVLDKTKGVPLFQEQAMKLAMVAAKFSDIEANGLRKAMATFRNAGTIHHFQDMMVERMVARGYERDFAQRCFEQIRGFGSYGFPESHAASFAKLVYISSYLKKHYPAAFACALLNSQPMGFYAPAQIVREAEENGGVEPRPADVNSSLLDNSLEAVSESSSYRDRPRREGGRDPFALRLGFRQIDGFKDEWGQAIAEEREVRGPYRDVEELMRRANLPARAMRLLADADAFRSLGLDRREALWAVRRLPDDPALPLFQAAQARELGSERSMALPVMPLAEHIVADYQTVRLSLKGHPMQLLRPRFRREGVLSCAETEAKPDAAFVRTAGIVLVRQRPGKGNAIFVTLEDETGITNVVIWARLFERFRREVMGARLMLVEGRVQKSVEGVTHLMAQRIADRSIDLLSLSDTHRAEVPMPIDELKNPPLPRHRHPRNVRILPKSRDFH</sequence>
<dbReference type="Pfam" id="PF14579">
    <property type="entry name" value="HHH_6"/>
    <property type="match status" value="1"/>
</dbReference>
<organism evidence="18 19">
    <name type="scientific">Bosea robiniae</name>
    <dbReference type="NCBI Taxonomy" id="1036780"/>
    <lineage>
        <taxon>Bacteria</taxon>
        <taxon>Pseudomonadati</taxon>
        <taxon>Pseudomonadota</taxon>
        <taxon>Alphaproteobacteria</taxon>
        <taxon>Hyphomicrobiales</taxon>
        <taxon>Boseaceae</taxon>
        <taxon>Bosea</taxon>
    </lineage>
</organism>
<comment type="similarity">
    <text evidence="2 13">Belongs to the DNA polymerase type-C family. DnaE2 subfamily.</text>
</comment>
<evidence type="ECO:0000259" key="14">
    <source>
        <dbReference type="Pfam" id="PF01336"/>
    </source>
</evidence>
<dbReference type="Pfam" id="PF01336">
    <property type="entry name" value="tRNA_anti-codon"/>
    <property type="match status" value="1"/>
</dbReference>
<keyword evidence="8 13" id="KW-0235">DNA replication</keyword>
<comment type="caution">
    <text evidence="18">The sequence shown here is derived from an EMBL/GenBank/DDBJ whole genome shotgun (WGS) entry which is preliminary data.</text>
</comment>
<evidence type="ECO:0000256" key="7">
    <source>
        <dbReference type="ARBA" id="ARBA00022695"/>
    </source>
</evidence>
<proteinExistence type="inferred from homology"/>
<reference evidence="18 19" key="1">
    <citation type="submission" date="2016-10" db="EMBL/GenBank/DDBJ databases">
        <authorList>
            <person name="Varghese N."/>
            <person name="Submissions S."/>
        </authorList>
    </citation>
    <scope>NUCLEOTIDE SEQUENCE [LARGE SCALE GENOMIC DNA]</scope>
    <source>
        <strain evidence="18 19">DSM 26672</strain>
    </source>
</reference>
<comment type="catalytic activity">
    <reaction evidence="12 13">
        <text>DNA(n) + a 2'-deoxyribonucleoside 5'-triphosphate = DNA(n+1) + diphosphate</text>
        <dbReference type="Rhea" id="RHEA:22508"/>
        <dbReference type="Rhea" id="RHEA-COMP:17339"/>
        <dbReference type="Rhea" id="RHEA-COMP:17340"/>
        <dbReference type="ChEBI" id="CHEBI:33019"/>
        <dbReference type="ChEBI" id="CHEBI:61560"/>
        <dbReference type="ChEBI" id="CHEBI:173112"/>
        <dbReference type="EC" id="2.7.7.7"/>
    </reaction>
</comment>
<dbReference type="PANTHER" id="PTHR32294">
    <property type="entry name" value="DNA POLYMERASE III SUBUNIT ALPHA"/>
    <property type="match status" value="1"/>
</dbReference>
<keyword evidence="19" id="KW-1185">Reference proteome</keyword>
<dbReference type="HAMAP" id="MF_01902">
    <property type="entry name" value="DNApol_error_prone"/>
    <property type="match status" value="1"/>
</dbReference>
<dbReference type="NCBIfam" id="NF004225">
    <property type="entry name" value="PRK05672.1"/>
    <property type="match status" value="1"/>
</dbReference>
<feature type="domain" description="DNA polymerase III alpha subunit finger" evidence="17">
    <location>
        <begin position="580"/>
        <end position="753"/>
    </location>
</feature>
<keyword evidence="5 13" id="KW-0963">Cytoplasm</keyword>
<dbReference type="PANTHER" id="PTHR32294:SF4">
    <property type="entry name" value="ERROR-PRONE DNA POLYMERASE"/>
    <property type="match status" value="1"/>
</dbReference>
<dbReference type="InterPro" id="IPR004805">
    <property type="entry name" value="DnaE2/DnaE/PolC"/>
</dbReference>
<evidence type="ECO:0000259" key="17">
    <source>
        <dbReference type="Pfam" id="PF17657"/>
    </source>
</evidence>
<evidence type="ECO:0000256" key="13">
    <source>
        <dbReference type="HAMAP-Rule" id="MF_01902"/>
    </source>
</evidence>
<evidence type="ECO:0000259" key="16">
    <source>
        <dbReference type="Pfam" id="PF14579"/>
    </source>
</evidence>
<evidence type="ECO:0000256" key="5">
    <source>
        <dbReference type="ARBA" id="ARBA00022490"/>
    </source>
</evidence>
<evidence type="ECO:0000256" key="2">
    <source>
        <dbReference type="ARBA" id="ARBA00007391"/>
    </source>
</evidence>
<evidence type="ECO:0000256" key="10">
    <source>
        <dbReference type="ARBA" id="ARBA00022932"/>
    </source>
</evidence>
<keyword evidence="10 13" id="KW-0239">DNA-directed DNA polymerase</keyword>
<comment type="subcellular location">
    <subcellularLocation>
        <location evidence="1 13">Cytoplasm</location>
    </subcellularLocation>
</comment>
<evidence type="ECO:0000256" key="4">
    <source>
        <dbReference type="ARBA" id="ARBA00017273"/>
    </source>
</evidence>
<dbReference type="Proteomes" id="UP000199468">
    <property type="component" value="Unassembled WGS sequence"/>
</dbReference>
<dbReference type="NCBIfam" id="TIGR00594">
    <property type="entry name" value="polc"/>
    <property type="match status" value="1"/>
</dbReference>
<dbReference type="RefSeq" id="WP_091855474.1">
    <property type="nucleotide sequence ID" value="NZ_FNBZ01000001.1"/>
</dbReference>
<feature type="domain" description="DNA polymerase helix-hairpin-helix motif" evidence="16">
    <location>
        <begin position="828"/>
        <end position="933"/>
    </location>
</feature>
<feature type="domain" description="OB" evidence="14">
    <location>
        <begin position="1017"/>
        <end position="1089"/>
    </location>
</feature>
<evidence type="ECO:0000256" key="6">
    <source>
        <dbReference type="ARBA" id="ARBA00022679"/>
    </source>
</evidence>
<evidence type="ECO:0000256" key="3">
    <source>
        <dbReference type="ARBA" id="ARBA00012417"/>
    </source>
</evidence>
<feature type="domain" description="Bacterial DNA polymerase III alpha subunit NTPase" evidence="15">
    <location>
        <begin position="323"/>
        <end position="577"/>
    </location>
</feature>
<evidence type="ECO:0000313" key="19">
    <source>
        <dbReference type="Proteomes" id="UP000199468"/>
    </source>
</evidence>
<dbReference type="CDD" id="cd07434">
    <property type="entry name" value="PHP_PolIIIA_DnaE2"/>
    <property type="match status" value="1"/>
</dbReference>
<dbReference type="InterPro" id="IPR004365">
    <property type="entry name" value="NA-bd_OB_tRNA"/>
</dbReference>
<keyword evidence="9 13" id="KW-0227">DNA damage</keyword>
<dbReference type="InterPro" id="IPR029460">
    <property type="entry name" value="DNAPol_HHH"/>
</dbReference>
<accession>A0ABY0NCE7</accession>
<keyword evidence="11 13" id="KW-0234">DNA repair</keyword>
<evidence type="ECO:0000256" key="12">
    <source>
        <dbReference type="ARBA" id="ARBA00049244"/>
    </source>
</evidence>
<evidence type="ECO:0000256" key="8">
    <source>
        <dbReference type="ARBA" id="ARBA00022705"/>
    </source>
</evidence>
<dbReference type="EC" id="2.7.7.7" evidence="3 13"/>
<dbReference type="Gene3D" id="3.20.20.140">
    <property type="entry name" value="Metal-dependent hydrolases"/>
    <property type="match status" value="1"/>
</dbReference>
<evidence type="ECO:0000256" key="11">
    <source>
        <dbReference type="ARBA" id="ARBA00023204"/>
    </source>
</evidence>
<dbReference type="InterPro" id="IPR040982">
    <property type="entry name" value="DNA_pol3_finger"/>
</dbReference>
<evidence type="ECO:0000313" key="18">
    <source>
        <dbReference type="EMBL" id="SDF27022.1"/>
    </source>
</evidence>
<evidence type="ECO:0000256" key="9">
    <source>
        <dbReference type="ARBA" id="ARBA00022763"/>
    </source>
</evidence>
<dbReference type="Pfam" id="PF17657">
    <property type="entry name" value="DNA_pol3_finger"/>
    <property type="match status" value="1"/>
</dbReference>
<keyword evidence="7 13" id="KW-0548">Nucleotidyltransferase</keyword>
<name>A0ABY0NCE7_9HYPH</name>
<gene>
    <name evidence="13" type="primary">dnaE2</name>
    <name evidence="18" type="ORF">SAMN05421844_101217</name>
</gene>
<keyword evidence="6 13" id="KW-0808">Transferase</keyword>
<dbReference type="CDD" id="cd04485">
    <property type="entry name" value="DnaE_OBF"/>
    <property type="match status" value="1"/>
</dbReference>
<evidence type="ECO:0000259" key="15">
    <source>
        <dbReference type="Pfam" id="PF07733"/>
    </source>
</evidence>
<dbReference type="InterPro" id="IPR023073">
    <property type="entry name" value="DnaE2"/>
</dbReference>
<comment type="function">
    <text evidence="13">DNA polymerase involved in damage-induced mutagenesis and translesion synthesis (TLS). It is not the major replicative DNA polymerase.</text>
</comment>
<protein>
    <recommendedName>
        <fullName evidence="4 13">Error-prone DNA polymerase</fullName>
        <ecNumber evidence="3 13">2.7.7.7</ecNumber>
    </recommendedName>
</protein>